<protein>
    <recommendedName>
        <fullName evidence="3">Lipoprotein</fullName>
    </recommendedName>
</protein>
<dbReference type="AlphaFoldDB" id="I0WEA7"/>
<dbReference type="PROSITE" id="PS51257">
    <property type="entry name" value="PROKAR_LIPOPROTEIN"/>
    <property type="match status" value="1"/>
</dbReference>
<evidence type="ECO:0000313" key="1">
    <source>
        <dbReference type="EMBL" id="EID74723.1"/>
    </source>
</evidence>
<keyword evidence="2" id="KW-1185">Reference proteome</keyword>
<reference evidence="1 2" key="1">
    <citation type="journal article" date="2012" name="J. Bacteriol.">
        <title>Genome Sequence of the Halotolerant Bacterium Imtechella halotolerans K1T.</title>
        <authorList>
            <person name="Kumar S."/>
            <person name="Vikram S."/>
            <person name="Subramanian S."/>
            <person name="Raghava G.P."/>
            <person name="Pinnaka A.K."/>
        </authorList>
    </citation>
    <scope>NUCLEOTIDE SEQUENCE [LARGE SCALE GENOMIC DNA]</scope>
    <source>
        <strain evidence="1 2">K1</strain>
    </source>
</reference>
<dbReference type="RefSeq" id="WP_008239311.1">
    <property type="nucleotide sequence ID" value="NZ_AJJU01000009.1"/>
</dbReference>
<dbReference type="STRING" id="946077.W5A_08082"/>
<proteinExistence type="predicted"/>
<evidence type="ECO:0000313" key="2">
    <source>
        <dbReference type="Proteomes" id="UP000005938"/>
    </source>
</evidence>
<dbReference type="Proteomes" id="UP000005938">
    <property type="component" value="Unassembled WGS sequence"/>
</dbReference>
<evidence type="ECO:0008006" key="3">
    <source>
        <dbReference type="Google" id="ProtNLM"/>
    </source>
</evidence>
<sequence length="193" mass="22115">MKRPILITAFLFLLLACQEKEKQGLTQIKQVLNQTKSTQQEESKGQIVANKLANTIPLNEDQLRDAFPKRINDLAVDDRITVIGQQIIGNFGNHKITLSVMDASGINSQAAAHFLDSYSYNKDEFSEGFKIIRKERNGIKTTSDYYINTGQSEIRFLFRDRYYITLANNNTLIQMTPDQLWDSFDVNVLANFR</sequence>
<name>I0WEA7_9FLAO</name>
<gene>
    <name evidence="1" type="ORF">W5A_08082</name>
</gene>
<comment type="caution">
    <text evidence="1">The sequence shown here is derived from an EMBL/GenBank/DDBJ whole genome shotgun (WGS) entry which is preliminary data.</text>
</comment>
<dbReference type="OrthoDB" id="1451504at2"/>
<accession>I0WEA7</accession>
<dbReference type="EMBL" id="AJJU01000009">
    <property type="protein sequence ID" value="EID74723.1"/>
    <property type="molecule type" value="Genomic_DNA"/>
</dbReference>
<organism evidence="1 2">
    <name type="scientific">Imtechella halotolerans K1</name>
    <dbReference type="NCBI Taxonomy" id="946077"/>
    <lineage>
        <taxon>Bacteria</taxon>
        <taxon>Pseudomonadati</taxon>
        <taxon>Bacteroidota</taxon>
        <taxon>Flavobacteriia</taxon>
        <taxon>Flavobacteriales</taxon>
        <taxon>Flavobacteriaceae</taxon>
        <taxon>Imtechella</taxon>
    </lineage>
</organism>